<protein>
    <submittedName>
        <fullName evidence="5">LacI family DNA-binding transcriptional regulator</fullName>
    </submittedName>
</protein>
<evidence type="ECO:0000256" key="1">
    <source>
        <dbReference type="ARBA" id="ARBA00023015"/>
    </source>
</evidence>
<name>A0ABP6Y496_9ACTN</name>
<dbReference type="Gene3D" id="3.40.50.2300">
    <property type="match status" value="2"/>
</dbReference>
<dbReference type="PANTHER" id="PTHR30146:SF155">
    <property type="entry name" value="ALANINE RACEMASE"/>
    <property type="match status" value="1"/>
</dbReference>
<evidence type="ECO:0000256" key="2">
    <source>
        <dbReference type="ARBA" id="ARBA00023125"/>
    </source>
</evidence>
<keyword evidence="1" id="KW-0805">Transcription regulation</keyword>
<dbReference type="CDD" id="cd06267">
    <property type="entry name" value="PBP1_LacI_sugar_binding-like"/>
    <property type="match status" value="1"/>
</dbReference>
<proteinExistence type="predicted"/>
<organism evidence="5 6">
    <name type="scientific">Microlunatus spumicola</name>
    <dbReference type="NCBI Taxonomy" id="81499"/>
    <lineage>
        <taxon>Bacteria</taxon>
        <taxon>Bacillati</taxon>
        <taxon>Actinomycetota</taxon>
        <taxon>Actinomycetes</taxon>
        <taxon>Propionibacteriales</taxon>
        <taxon>Propionibacteriaceae</taxon>
        <taxon>Microlunatus</taxon>
    </lineage>
</organism>
<dbReference type="Proteomes" id="UP001500767">
    <property type="component" value="Unassembled WGS sequence"/>
</dbReference>
<sequence length="346" mass="37065">MEVDGQRPVGRKRVTISDIALLAGCSKATVSKAVNHQPGISAEARARILRIAELSGWRPSARAVALAGKSRTVGLVLDRSPDLLAADPYHAELVSGIESVLARHGYWLLLRIGTHAGAEQEAATYRELAQSGRVDGVLLAETSVDDHRFSLVRELGLPAVVVSRPWSPVDLPWEGPQHPGAGMDEAVRHLVERGRDRIAYVCGPPSRSYVVYRTRTLLQAVADAGASMVGIRQTDASAEQGHAATRALLEQPRPPAAILYDNDQMAFAGCRAIQAAGLRVPEDVAVVGHDDLSVSRWFSPPLTTVAQDVFGLGVRCATRLLRLLGETVEEPAPFADPVLVVRDSAG</sequence>
<dbReference type="Gene3D" id="1.10.260.40">
    <property type="entry name" value="lambda repressor-like DNA-binding domains"/>
    <property type="match status" value="1"/>
</dbReference>
<feature type="domain" description="HTH lacI-type" evidence="4">
    <location>
        <begin position="14"/>
        <end position="68"/>
    </location>
</feature>
<keyword evidence="2 5" id="KW-0238">DNA-binding</keyword>
<evidence type="ECO:0000313" key="6">
    <source>
        <dbReference type="Proteomes" id="UP001500767"/>
    </source>
</evidence>
<dbReference type="EMBL" id="BAAAYR010000005">
    <property type="protein sequence ID" value="GAA3577143.1"/>
    <property type="molecule type" value="Genomic_DNA"/>
</dbReference>
<evidence type="ECO:0000313" key="5">
    <source>
        <dbReference type="EMBL" id="GAA3577143.1"/>
    </source>
</evidence>
<dbReference type="InterPro" id="IPR046335">
    <property type="entry name" value="LacI/GalR-like_sensor"/>
</dbReference>
<keyword evidence="3" id="KW-0804">Transcription</keyword>
<dbReference type="RefSeq" id="WP_204911191.1">
    <property type="nucleotide sequence ID" value="NZ_BAAAYR010000005.1"/>
</dbReference>
<dbReference type="GO" id="GO:0003677">
    <property type="term" value="F:DNA binding"/>
    <property type="evidence" value="ECO:0007669"/>
    <property type="project" value="UniProtKB-KW"/>
</dbReference>
<dbReference type="PANTHER" id="PTHR30146">
    <property type="entry name" value="LACI-RELATED TRANSCRIPTIONAL REPRESSOR"/>
    <property type="match status" value="1"/>
</dbReference>
<accession>A0ABP6Y496</accession>
<dbReference type="Pfam" id="PF00356">
    <property type="entry name" value="LacI"/>
    <property type="match status" value="1"/>
</dbReference>
<reference evidence="6" key="1">
    <citation type="journal article" date="2019" name="Int. J. Syst. Evol. Microbiol.">
        <title>The Global Catalogue of Microorganisms (GCM) 10K type strain sequencing project: providing services to taxonomists for standard genome sequencing and annotation.</title>
        <authorList>
            <consortium name="The Broad Institute Genomics Platform"/>
            <consortium name="The Broad Institute Genome Sequencing Center for Infectious Disease"/>
            <person name="Wu L."/>
            <person name="Ma J."/>
        </authorList>
    </citation>
    <scope>NUCLEOTIDE SEQUENCE [LARGE SCALE GENOMIC DNA]</scope>
    <source>
        <strain evidence="6">JCM 16540</strain>
    </source>
</reference>
<dbReference type="PROSITE" id="PS50932">
    <property type="entry name" value="HTH_LACI_2"/>
    <property type="match status" value="1"/>
</dbReference>
<dbReference type="CDD" id="cd01392">
    <property type="entry name" value="HTH_LacI"/>
    <property type="match status" value="1"/>
</dbReference>
<evidence type="ECO:0000256" key="3">
    <source>
        <dbReference type="ARBA" id="ARBA00023163"/>
    </source>
</evidence>
<dbReference type="SMART" id="SM00354">
    <property type="entry name" value="HTH_LACI"/>
    <property type="match status" value="1"/>
</dbReference>
<dbReference type="SUPFAM" id="SSF53822">
    <property type="entry name" value="Periplasmic binding protein-like I"/>
    <property type="match status" value="1"/>
</dbReference>
<gene>
    <name evidence="5" type="ORF">GCM10022197_37970</name>
</gene>
<dbReference type="Pfam" id="PF13377">
    <property type="entry name" value="Peripla_BP_3"/>
    <property type="match status" value="1"/>
</dbReference>
<dbReference type="SUPFAM" id="SSF47413">
    <property type="entry name" value="lambda repressor-like DNA-binding domains"/>
    <property type="match status" value="1"/>
</dbReference>
<evidence type="ECO:0000259" key="4">
    <source>
        <dbReference type="PROSITE" id="PS50932"/>
    </source>
</evidence>
<dbReference type="InterPro" id="IPR010982">
    <property type="entry name" value="Lambda_DNA-bd_dom_sf"/>
</dbReference>
<dbReference type="InterPro" id="IPR000843">
    <property type="entry name" value="HTH_LacI"/>
</dbReference>
<keyword evidence="6" id="KW-1185">Reference proteome</keyword>
<dbReference type="InterPro" id="IPR028082">
    <property type="entry name" value="Peripla_BP_I"/>
</dbReference>
<comment type="caution">
    <text evidence="5">The sequence shown here is derived from an EMBL/GenBank/DDBJ whole genome shotgun (WGS) entry which is preliminary data.</text>
</comment>